<comment type="pathway">
    <text evidence="2">Protein modification; protein glycosylation.</text>
</comment>
<evidence type="ECO:0000256" key="10">
    <source>
        <dbReference type="ARBA" id="ARBA00022989"/>
    </source>
</evidence>
<keyword evidence="7" id="KW-0812">Transmembrane</keyword>
<dbReference type="Pfam" id="PF00535">
    <property type="entry name" value="Glycos_transf_2"/>
    <property type="match status" value="1"/>
</dbReference>
<dbReference type="Gene3D" id="3.90.550.10">
    <property type="entry name" value="Spore Coat Polysaccharide Biosynthesis Protein SpsA, Chain A"/>
    <property type="match status" value="1"/>
</dbReference>
<comment type="catalytic activity">
    <reaction evidence="12">
        <text>a di-trans,poly-cis-dolichyl phosphate + UDP-alpha-D-glucose = a di-trans,poly-cis-dolichyl beta-D-glucosyl phosphate + UDP</text>
        <dbReference type="Rhea" id="RHEA:15401"/>
        <dbReference type="Rhea" id="RHEA-COMP:19498"/>
        <dbReference type="Rhea" id="RHEA-COMP:19502"/>
        <dbReference type="ChEBI" id="CHEBI:57525"/>
        <dbReference type="ChEBI" id="CHEBI:57683"/>
        <dbReference type="ChEBI" id="CHEBI:58223"/>
        <dbReference type="ChEBI" id="CHEBI:58885"/>
        <dbReference type="EC" id="2.4.1.117"/>
    </reaction>
    <physiologicalReaction direction="left-to-right" evidence="12">
        <dbReference type="Rhea" id="RHEA:15402"/>
    </physiologicalReaction>
</comment>
<dbReference type="InterPro" id="IPR029044">
    <property type="entry name" value="Nucleotide-diphossugar_trans"/>
</dbReference>
<comment type="similarity">
    <text evidence="3">Belongs to the glycosyltransferase 2 family.</text>
</comment>
<dbReference type="CDD" id="cd04188">
    <property type="entry name" value="DPG_synthase"/>
    <property type="match status" value="1"/>
</dbReference>
<evidence type="ECO:0000256" key="9">
    <source>
        <dbReference type="ARBA" id="ARBA00022968"/>
    </source>
</evidence>
<evidence type="ECO:0000256" key="5">
    <source>
        <dbReference type="ARBA" id="ARBA00022676"/>
    </source>
</evidence>
<evidence type="ECO:0000313" key="14">
    <source>
        <dbReference type="EMBL" id="OGZ60627.1"/>
    </source>
</evidence>
<dbReference type="Proteomes" id="UP000178835">
    <property type="component" value="Unassembled WGS sequence"/>
</dbReference>
<dbReference type="GO" id="GO:0006487">
    <property type="term" value="P:protein N-linked glycosylation"/>
    <property type="evidence" value="ECO:0007669"/>
    <property type="project" value="TreeGrafter"/>
</dbReference>
<comment type="caution">
    <text evidence="14">The sequence shown here is derived from an EMBL/GenBank/DDBJ whole genome shotgun (WGS) entry which is preliminary data.</text>
</comment>
<keyword evidence="11" id="KW-0472">Membrane</keyword>
<dbReference type="PANTHER" id="PTHR10859:SF91">
    <property type="entry name" value="DOLICHYL-PHOSPHATE BETA-GLUCOSYLTRANSFERASE"/>
    <property type="match status" value="1"/>
</dbReference>
<accession>A0A1G2HDQ2</accession>
<evidence type="ECO:0000256" key="8">
    <source>
        <dbReference type="ARBA" id="ARBA00022824"/>
    </source>
</evidence>
<evidence type="ECO:0000256" key="12">
    <source>
        <dbReference type="ARBA" id="ARBA00045097"/>
    </source>
</evidence>
<evidence type="ECO:0000256" key="2">
    <source>
        <dbReference type="ARBA" id="ARBA00004922"/>
    </source>
</evidence>
<evidence type="ECO:0000256" key="7">
    <source>
        <dbReference type="ARBA" id="ARBA00022692"/>
    </source>
</evidence>
<keyword evidence="5" id="KW-0328">Glycosyltransferase</keyword>
<evidence type="ECO:0000313" key="15">
    <source>
        <dbReference type="Proteomes" id="UP000178835"/>
    </source>
</evidence>
<dbReference type="EMBL" id="MHOH01000017">
    <property type="protein sequence ID" value="OGZ60627.1"/>
    <property type="molecule type" value="Genomic_DNA"/>
</dbReference>
<evidence type="ECO:0000256" key="1">
    <source>
        <dbReference type="ARBA" id="ARBA00004389"/>
    </source>
</evidence>
<name>A0A1G2HDQ2_9BACT</name>
<sequence>MKLSIVIPAYNEAERIGGTLLDVDKYISEQDYSYEILVVNDGSTDNTVDVVNSYKKLVNNLRLLDNAKNHGKGYVVRQGMLEAKGEWRLFMDADGSTSLDHVEKMWPMADKDYKVIIGSRDTKDAKGAKQNVAQSLKKRILGNFGNVLIQIFGVWGIWDTQNGFKMFSEEAAEKIFSKALINQWGFDIEALALARKMGYEIGIIAVSWKDDPRSHVTLKGYLNTLVELFKIRLNLILRKYDA</sequence>
<proteinExistence type="inferred from homology"/>
<evidence type="ECO:0000256" key="4">
    <source>
        <dbReference type="ARBA" id="ARBA00012583"/>
    </source>
</evidence>
<evidence type="ECO:0000256" key="3">
    <source>
        <dbReference type="ARBA" id="ARBA00006739"/>
    </source>
</evidence>
<keyword evidence="8" id="KW-0256">Endoplasmic reticulum</keyword>
<keyword evidence="6" id="KW-0808">Transferase</keyword>
<dbReference type="InterPro" id="IPR001173">
    <property type="entry name" value="Glyco_trans_2-like"/>
</dbReference>
<comment type="subcellular location">
    <subcellularLocation>
        <location evidence="1">Endoplasmic reticulum membrane</location>
        <topology evidence="1">Single-pass membrane protein</topology>
    </subcellularLocation>
</comment>
<dbReference type="SUPFAM" id="SSF53448">
    <property type="entry name" value="Nucleotide-diphospho-sugar transferases"/>
    <property type="match status" value="1"/>
</dbReference>
<dbReference type="GO" id="GO:0004581">
    <property type="term" value="F:dolichyl-phosphate beta-glucosyltransferase activity"/>
    <property type="evidence" value="ECO:0007669"/>
    <property type="project" value="UniProtKB-EC"/>
</dbReference>
<evidence type="ECO:0000256" key="11">
    <source>
        <dbReference type="ARBA" id="ARBA00023136"/>
    </source>
</evidence>
<evidence type="ECO:0000256" key="6">
    <source>
        <dbReference type="ARBA" id="ARBA00022679"/>
    </source>
</evidence>
<evidence type="ECO:0000259" key="13">
    <source>
        <dbReference type="Pfam" id="PF00535"/>
    </source>
</evidence>
<protein>
    <recommendedName>
        <fullName evidence="4">dolichyl-phosphate beta-glucosyltransferase</fullName>
        <ecNumber evidence="4">2.4.1.117</ecNumber>
    </recommendedName>
</protein>
<feature type="domain" description="Glycosyltransferase 2-like" evidence="13">
    <location>
        <begin position="4"/>
        <end position="176"/>
    </location>
</feature>
<dbReference type="PANTHER" id="PTHR10859">
    <property type="entry name" value="GLYCOSYL TRANSFERASE"/>
    <property type="match status" value="1"/>
</dbReference>
<keyword evidence="10" id="KW-1133">Transmembrane helix</keyword>
<dbReference type="AlphaFoldDB" id="A0A1G2HDQ2"/>
<dbReference type="EC" id="2.4.1.117" evidence="4"/>
<reference evidence="14 15" key="1">
    <citation type="journal article" date="2016" name="Nat. Commun.">
        <title>Thousands of microbial genomes shed light on interconnected biogeochemical processes in an aquifer system.</title>
        <authorList>
            <person name="Anantharaman K."/>
            <person name="Brown C.T."/>
            <person name="Hug L.A."/>
            <person name="Sharon I."/>
            <person name="Castelle C.J."/>
            <person name="Probst A.J."/>
            <person name="Thomas B.C."/>
            <person name="Singh A."/>
            <person name="Wilkins M.J."/>
            <person name="Karaoz U."/>
            <person name="Brodie E.L."/>
            <person name="Williams K.H."/>
            <person name="Hubbard S.S."/>
            <person name="Banfield J.F."/>
        </authorList>
    </citation>
    <scope>NUCLEOTIDE SEQUENCE [LARGE SCALE GENOMIC DNA]</scope>
</reference>
<dbReference type="InterPro" id="IPR035518">
    <property type="entry name" value="DPG_synthase"/>
</dbReference>
<gene>
    <name evidence="14" type="ORF">A2919_01865</name>
</gene>
<organism evidence="14 15">
    <name type="scientific">Candidatus Spechtbacteria bacterium RIFCSPLOWO2_01_FULL_43_12</name>
    <dbReference type="NCBI Taxonomy" id="1802162"/>
    <lineage>
        <taxon>Bacteria</taxon>
        <taxon>Candidatus Spechtiibacteriota</taxon>
    </lineage>
</organism>
<keyword evidence="9" id="KW-0735">Signal-anchor</keyword>